<feature type="domain" description="FAD-binding" evidence="6">
    <location>
        <begin position="14"/>
        <end position="266"/>
    </location>
</feature>
<keyword evidence="4" id="KW-0560">Oxidoreductase</keyword>
<evidence type="ECO:0000256" key="1">
    <source>
        <dbReference type="ARBA" id="ARBA00007992"/>
    </source>
</evidence>
<keyword evidence="2" id="KW-0285">Flavoprotein</keyword>
<feature type="region of interest" description="Disordered" evidence="5">
    <location>
        <begin position="318"/>
        <end position="337"/>
    </location>
</feature>
<dbReference type="GO" id="GO:0071949">
    <property type="term" value="F:FAD binding"/>
    <property type="evidence" value="ECO:0007669"/>
    <property type="project" value="InterPro"/>
</dbReference>
<dbReference type="OrthoDB" id="655030at2759"/>
<keyword evidence="3" id="KW-0274">FAD</keyword>
<dbReference type="InterPro" id="IPR036188">
    <property type="entry name" value="FAD/NAD-bd_sf"/>
</dbReference>
<dbReference type="PRINTS" id="PR00420">
    <property type="entry name" value="RNGMNOXGNASE"/>
</dbReference>
<protein>
    <recommendedName>
        <fullName evidence="6">FAD-binding domain-containing protein</fullName>
    </recommendedName>
</protein>
<dbReference type="InterPro" id="IPR002938">
    <property type="entry name" value="FAD-bd"/>
</dbReference>
<reference evidence="7" key="1">
    <citation type="journal article" date="2020" name="Fungal Divers.">
        <title>Resolving the Mortierellaceae phylogeny through synthesis of multi-gene phylogenetics and phylogenomics.</title>
        <authorList>
            <person name="Vandepol N."/>
            <person name="Liber J."/>
            <person name="Desiro A."/>
            <person name="Na H."/>
            <person name="Kennedy M."/>
            <person name="Barry K."/>
            <person name="Grigoriev I.V."/>
            <person name="Miller A.N."/>
            <person name="O'Donnell K."/>
            <person name="Stajich J.E."/>
            <person name="Bonito G."/>
        </authorList>
    </citation>
    <scope>NUCLEOTIDE SEQUENCE</scope>
    <source>
        <strain evidence="7">KOD948</strain>
    </source>
</reference>
<sequence>MLYDTILNLVPREKIHLQTKVLSIEQNHDEVMIQTSDNTTYRGDILVGADGAYSVVRQGLYQLLEKAGQLPESDKEQLPYTNVCLVGTTEPLDVAKYPYLDKPESYFVGVLGDDTPYTWVVFSTKDARVCWMVVKHLTSVSRKEDSGIQNSEWGPEAADAMCEQVRDFRFPHGLTMGELIDQTRKELISKVMLEEKLFETWFAGRTVLVGDACHKMHPAAGLGAVSAMHDAVVLANQLFGLESTGVEDLKKAFQAYRDERYPQTVQSFETSQTMARLLGRSWMNTIVRMLTRRIPKWLWRKVMDKMQGYRPQATFLPLVPDRGSSKPAPQASLKLAKKFPQPKLNPVSVSALNKK</sequence>
<evidence type="ECO:0000256" key="3">
    <source>
        <dbReference type="ARBA" id="ARBA00022827"/>
    </source>
</evidence>
<evidence type="ECO:0000256" key="4">
    <source>
        <dbReference type="ARBA" id="ARBA00023002"/>
    </source>
</evidence>
<evidence type="ECO:0000313" key="8">
    <source>
        <dbReference type="Proteomes" id="UP000726737"/>
    </source>
</evidence>
<dbReference type="Pfam" id="PF01494">
    <property type="entry name" value="FAD_binding_3"/>
    <property type="match status" value="1"/>
</dbReference>
<dbReference type="Gene3D" id="3.50.50.60">
    <property type="entry name" value="FAD/NAD(P)-binding domain"/>
    <property type="match status" value="1"/>
</dbReference>
<accession>A0A9P6TYP8</accession>
<name>A0A9P6TYP8_9FUNG</name>
<proteinExistence type="inferred from homology"/>
<dbReference type="Proteomes" id="UP000726737">
    <property type="component" value="Unassembled WGS sequence"/>
</dbReference>
<comment type="caution">
    <text evidence="7">The sequence shown here is derived from an EMBL/GenBank/DDBJ whole genome shotgun (WGS) entry which is preliminary data.</text>
</comment>
<organism evidence="7 8">
    <name type="scientific">Mortierella polycephala</name>
    <dbReference type="NCBI Taxonomy" id="41804"/>
    <lineage>
        <taxon>Eukaryota</taxon>
        <taxon>Fungi</taxon>
        <taxon>Fungi incertae sedis</taxon>
        <taxon>Mucoromycota</taxon>
        <taxon>Mortierellomycotina</taxon>
        <taxon>Mortierellomycetes</taxon>
        <taxon>Mortierellales</taxon>
        <taxon>Mortierellaceae</taxon>
        <taxon>Mortierella</taxon>
    </lineage>
</organism>
<evidence type="ECO:0000256" key="5">
    <source>
        <dbReference type="SAM" id="MobiDB-lite"/>
    </source>
</evidence>
<keyword evidence="8" id="KW-1185">Reference proteome</keyword>
<dbReference type="GO" id="GO:0004497">
    <property type="term" value="F:monooxygenase activity"/>
    <property type="evidence" value="ECO:0007669"/>
    <property type="project" value="InterPro"/>
</dbReference>
<dbReference type="PANTHER" id="PTHR47356">
    <property type="entry name" value="FAD-DEPENDENT MONOOXYGENASE ASQG-RELATED"/>
    <property type="match status" value="1"/>
</dbReference>
<dbReference type="InterPro" id="IPR050562">
    <property type="entry name" value="FAD_mOase_fung"/>
</dbReference>
<evidence type="ECO:0000256" key="2">
    <source>
        <dbReference type="ARBA" id="ARBA00022630"/>
    </source>
</evidence>
<dbReference type="SUPFAM" id="SSF51905">
    <property type="entry name" value="FAD/NAD(P)-binding domain"/>
    <property type="match status" value="1"/>
</dbReference>
<dbReference type="PANTHER" id="PTHR47356:SF2">
    <property type="entry name" value="FAD-BINDING DOMAIN-CONTAINING PROTEIN-RELATED"/>
    <property type="match status" value="1"/>
</dbReference>
<gene>
    <name evidence="7" type="ORF">BG011_007374</name>
</gene>
<comment type="similarity">
    <text evidence="1">Belongs to the paxM FAD-dependent monooxygenase family.</text>
</comment>
<dbReference type="AlphaFoldDB" id="A0A9P6TYP8"/>
<evidence type="ECO:0000313" key="7">
    <source>
        <dbReference type="EMBL" id="KAG0251783.1"/>
    </source>
</evidence>
<evidence type="ECO:0000259" key="6">
    <source>
        <dbReference type="Pfam" id="PF01494"/>
    </source>
</evidence>
<dbReference type="EMBL" id="JAAAJA010000566">
    <property type="protein sequence ID" value="KAG0251783.1"/>
    <property type="molecule type" value="Genomic_DNA"/>
</dbReference>